<dbReference type="Pfam" id="PF10294">
    <property type="entry name" value="Methyltransf_16"/>
    <property type="match status" value="1"/>
</dbReference>
<evidence type="ECO:0000256" key="1">
    <source>
        <dbReference type="SAM" id="MobiDB-lite"/>
    </source>
</evidence>
<proteinExistence type="predicted"/>
<feature type="compositionally biased region" description="Low complexity" evidence="1">
    <location>
        <begin position="245"/>
        <end position="258"/>
    </location>
</feature>
<sequence length="274" mass="28613">MSGVAARRGPGDDVRVNSDSTTAVVVEVGSGAASFRLAQQPASGDHGLCVWDASIAVAHYLFHHVKAFNPRKLKGKRGIDVGAGCGLSGLALARLGCDVVLTDLPQVLSQLRRNAQMNAASDDANAGSVSVAELRWGDDPSHLKPPFDFVTASDVVFSDDAVRPLLECLASLCGPRTLCLVANELRDLETDALFLREAATMFRVKKVPHSKLSPDFRPETILLYELRKRADAPTPMTRDRDRDGAATGASEAASPEAGAVGGAGGAAGSPGGLT</sequence>
<dbReference type="CDD" id="cd02440">
    <property type="entry name" value="AdoMet_MTases"/>
    <property type="match status" value="1"/>
</dbReference>
<evidence type="ECO:0000313" key="2">
    <source>
        <dbReference type="EMBL" id="CAD8919936.1"/>
    </source>
</evidence>
<protein>
    <recommendedName>
        <fullName evidence="3">Calmodulin-lysine N-methyltransferase</fullName>
    </recommendedName>
</protein>
<gene>
    <name evidence="2" type="ORF">BSP0115_LOCUS13198</name>
</gene>
<dbReference type="AlphaFoldDB" id="A0A7S1CKZ4"/>
<dbReference type="SUPFAM" id="SSF53335">
    <property type="entry name" value="S-adenosyl-L-methionine-dependent methyltransferases"/>
    <property type="match status" value="1"/>
</dbReference>
<evidence type="ECO:0008006" key="3">
    <source>
        <dbReference type="Google" id="ProtNLM"/>
    </source>
</evidence>
<reference evidence="2" key="1">
    <citation type="submission" date="2021-01" db="EMBL/GenBank/DDBJ databases">
        <authorList>
            <person name="Corre E."/>
            <person name="Pelletier E."/>
            <person name="Niang G."/>
            <person name="Scheremetjew M."/>
            <person name="Finn R."/>
            <person name="Kale V."/>
            <person name="Holt S."/>
            <person name="Cochrane G."/>
            <person name="Meng A."/>
            <person name="Brown T."/>
            <person name="Cohen L."/>
        </authorList>
    </citation>
    <scope>NUCLEOTIDE SEQUENCE</scope>
    <source>
        <strain evidence="2">Ms1</strain>
    </source>
</reference>
<dbReference type="InterPro" id="IPR029063">
    <property type="entry name" value="SAM-dependent_MTases_sf"/>
</dbReference>
<dbReference type="EMBL" id="HBFS01019664">
    <property type="protein sequence ID" value="CAD8919936.1"/>
    <property type="molecule type" value="Transcribed_RNA"/>
</dbReference>
<dbReference type="PANTHER" id="PTHR14614:SF109">
    <property type="entry name" value="RIBOSOMAL LYSINE N-METHYLTRANSFERASE 5"/>
    <property type="match status" value="1"/>
</dbReference>
<dbReference type="InterPro" id="IPR019410">
    <property type="entry name" value="Methyltransf_16"/>
</dbReference>
<name>A0A7S1CKZ4_9STRA</name>
<feature type="compositionally biased region" description="Basic and acidic residues" evidence="1">
    <location>
        <begin position="232"/>
        <end position="244"/>
    </location>
</feature>
<feature type="compositionally biased region" description="Gly residues" evidence="1">
    <location>
        <begin position="259"/>
        <end position="274"/>
    </location>
</feature>
<dbReference type="Gene3D" id="3.40.50.150">
    <property type="entry name" value="Vaccinia Virus protein VP39"/>
    <property type="match status" value="1"/>
</dbReference>
<accession>A0A7S1CKZ4</accession>
<organism evidence="2">
    <name type="scientific">Bicosoecida sp. CB-2014</name>
    <dbReference type="NCBI Taxonomy" id="1486930"/>
    <lineage>
        <taxon>Eukaryota</taxon>
        <taxon>Sar</taxon>
        <taxon>Stramenopiles</taxon>
        <taxon>Bigyra</taxon>
        <taxon>Opalozoa</taxon>
        <taxon>Bicosoecida</taxon>
    </lineage>
</organism>
<dbReference type="PANTHER" id="PTHR14614">
    <property type="entry name" value="HEPATOCELLULAR CARCINOMA-ASSOCIATED ANTIGEN"/>
    <property type="match status" value="1"/>
</dbReference>
<feature type="region of interest" description="Disordered" evidence="1">
    <location>
        <begin position="232"/>
        <end position="274"/>
    </location>
</feature>